<dbReference type="PROSITE" id="PS51094">
    <property type="entry name" value="PTS_EIIA_TYPE_2"/>
    <property type="match status" value="1"/>
</dbReference>
<dbReference type="GO" id="GO:0030295">
    <property type="term" value="F:protein kinase activator activity"/>
    <property type="evidence" value="ECO:0007669"/>
    <property type="project" value="TreeGrafter"/>
</dbReference>
<gene>
    <name evidence="2" type="ORF">FHS30_002365</name>
</gene>
<dbReference type="PANTHER" id="PTHR47738">
    <property type="entry name" value="PTS SYSTEM FRUCTOSE-LIKE EIIA COMPONENT-RELATED"/>
    <property type="match status" value="1"/>
</dbReference>
<dbReference type="InterPro" id="IPR002178">
    <property type="entry name" value="PTS_EIIA_type-2_dom"/>
</dbReference>
<name>A0A839UUV8_9GAMM</name>
<reference evidence="2 3" key="1">
    <citation type="submission" date="2020-08" db="EMBL/GenBank/DDBJ databases">
        <title>Genomic Encyclopedia of Type Strains, Phase III (KMG-III): the genomes of soil and plant-associated and newly described type strains.</title>
        <authorList>
            <person name="Whitman W."/>
        </authorList>
    </citation>
    <scope>NUCLEOTIDE SEQUENCE [LARGE SCALE GENOMIC DNA]</scope>
    <source>
        <strain evidence="2 3">CECT 8571</strain>
    </source>
</reference>
<feature type="domain" description="PTS EIIA type-2" evidence="1">
    <location>
        <begin position="5"/>
        <end position="149"/>
    </location>
</feature>
<keyword evidence="3" id="KW-1185">Reference proteome</keyword>
<dbReference type="CDD" id="cd00211">
    <property type="entry name" value="PTS_IIA_fru"/>
    <property type="match status" value="1"/>
</dbReference>
<dbReference type="PANTHER" id="PTHR47738:SF1">
    <property type="entry name" value="NITROGEN REGULATORY PROTEIN"/>
    <property type="match status" value="1"/>
</dbReference>
<evidence type="ECO:0000313" key="2">
    <source>
        <dbReference type="EMBL" id="MBB3169157.1"/>
    </source>
</evidence>
<dbReference type="Pfam" id="PF00359">
    <property type="entry name" value="PTS_EIIA_2"/>
    <property type="match status" value="1"/>
</dbReference>
<evidence type="ECO:0000259" key="1">
    <source>
        <dbReference type="PROSITE" id="PS51094"/>
    </source>
</evidence>
<dbReference type="InterPro" id="IPR016152">
    <property type="entry name" value="PTrfase/Anion_transptr"/>
</dbReference>
<proteinExistence type="predicted"/>
<dbReference type="Gene3D" id="3.40.930.10">
    <property type="entry name" value="Mannitol-specific EII, Chain A"/>
    <property type="match status" value="1"/>
</dbReference>
<comment type="caution">
    <text evidence="2">The sequence shown here is derived from an EMBL/GenBank/DDBJ whole genome shotgun (WGS) entry which is preliminary data.</text>
</comment>
<sequence length="153" mass="16798">MQFENLLAPRRVQHGVDGVSKKRALEILADLISNDIPSLSADDLFRSLVARERLGSTGLGHGIAIPHCRVAKCEATIGALIILSKPIDFDAIDGEPVDVIFSLMVPEEANGEHLQMLAKLAELFQQEDFRAQLRSADSDQLLYSRVVQHLTAV</sequence>
<organism evidence="2 3">
    <name type="scientific">Simiduia aestuariiviva</name>
    <dbReference type="NCBI Taxonomy" id="1510459"/>
    <lineage>
        <taxon>Bacteria</taxon>
        <taxon>Pseudomonadati</taxon>
        <taxon>Pseudomonadota</taxon>
        <taxon>Gammaproteobacteria</taxon>
        <taxon>Cellvibrionales</taxon>
        <taxon>Cellvibrionaceae</taxon>
        <taxon>Simiduia</taxon>
    </lineage>
</organism>
<protein>
    <submittedName>
        <fullName evidence="2">PTS system nitrogen regulatory IIA component</fullName>
    </submittedName>
</protein>
<dbReference type="InterPro" id="IPR051541">
    <property type="entry name" value="PTS_SugarTrans_NitroReg"/>
</dbReference>
<dbReference type="EMBL" id="JACHXZ010000003">
    <property type="protein sequence ID" value="MBB3169157.1"/>
    <property type="molecule type" value="Genomic_DNA"/>
</dbReference>
<dbReference type="RefSeq" id="WP_183910645.1">
    <property type="nucleotide sequence ID" value="NZ_JACHXZ010000003.1"/>
</dbReference>
<evidence type="ECO:0000313" key="3">
    <source>
        <dbReference type="Proteomes" id="UP000559987"/>
    </source>
</evidence>
<dbReference type="Proteomes" id="UP000559987">
    <property type="component" value="Unassembled WGS sequence"/>
</dbReference>
<dbReference type="AlphaFoldDB" id="A0A839UUV8"/>
<accession>A0A839UUV8</accession>
<dbReference type="SUPFAM" id="SSF55804">
    <property type="entry name" value="Phoshotransferase/anion transport protein"/>
    <property type="match status" value="1"/>
</dbReference>